<feature type="domain" description="RapZ C-terminal" evidence="2">
    <location>
        <begin position="207"/>
        <end position="257"/>
    </location>
</feature>
<dbReference type="Proteomes" id="UP000816034">
    <property type="component" value="Unassembled WGS sequence"/>
</dbReference>
<evidence type="ECO:0000259" key="2">
    <source>
        <dbReference type="Pfam" id="PF22740"/>
    </source>
</evidence>
<organism evidence="3 4">
    <name type="scientific">Naegleria lovaniensis</name>
    <name type="common">Amoeba</name>
    <dbReference type="NCBI Taxonomy" id="51637"/>
    <lineage>
        <taxon>Eukaryota</taxon>
        <taxon>Discoba</taxon>
        <taxon>Heterolobosea</taxon>
        <taxon>Tetramitia</taxon>
        <taxon>Eutetramitia</taxon>
        <taxon>Vahlkampfiidae</taxon>
        <taxon>Naegleria</taxon>
    </lineage>
</organism>
<dbReference type="GO" id="GO:0005524">
    <property type="term" value="F:ATP binding"/>
    <property type="evidence" value="ECO:0007669"/>
    <property type="project" value="InterPro"/>
</dbReference>
<dbReference type="PANTHER" id="PTHR30448:SF0">
    <property type="entry name" value="RNASE ADAPTER PROTEIN RAPZ"/>
    <property type="match status" value="1"/>
</dbReference>
<evidence type="ECO:0000256" key="1">
    <source>
        <dbReference type="SAM" id="MobiDB-lite"/>
    </source>
</evidence>
<dbReference type="EMBL" id="PYSW02000024">
    <property type="protein sequence ID" value="KAG2382345.1"/>
    <property type="molecule type" value="Genomic_DNA"/>
</dbReference>
<dbReference type="RefSeq" id="XP_044548024.1">
    <property type="nucleotide sequence ID" value="XM_044695309.1"/>
</dbReference>
<feature type="region of interest" description="Disordered" evidence="1">
    <location>
        <begin position="250"/>
        <end position="283"/>
    </location>
</feature>
<dbReference type="PANTHER" id="PTHR30448">
    <property type="entry name" value="RNASE ADAPTER PROTEIN RAPZ"/>
    <property type="match status" value="1"/>
</dbReference>
<accession>A0AA88GLC4</accession>
<dbReference type="AlphaFoldDB" id="A0AA88GLC4"/>
<feature type="region of interest" description="Disordered" evidence="1">
    <location>
        <begin position="149"/>
        <end position="200"/>
    </location>
</feature>
<evidence type="ECO:0000313" key="4">
    <source>
        <dbReference type="Proteomes" id="UP000816034"/>
    </source>
</evidence>
<dbReference type="InterPro" id="IPR053931">
    <property type="entry name" value="RapZ_C"/>
</dbReference>
<dbReference type="GeneID" id="68098002"/>
<dbReference type="Pfam" id="PF22740">
    <property type="entry name" value="PapZ_C"/>
    <property type="match status" value="1"/>
</dbReference>
<evidence type="ECO:0000313" key="3">
    <source>
        <dbReference type="EMBL" id="KAG2382345.1"/>
    </source>
</evidence>
<feature type="compositionally biased region" description="Acidic residues" evidence="1">
    <location>
        <begin position="179"/>
        <end position="200"/>
    </location>
</feature>
<name>A0AA88GLC4_NAELO</name>
<gene>
    <name evidence="3" type="ORF">C9374_005547</name>
</gene>
<feature type="compositionally biased region" description="Polar residues" evidence="1">
    <location>
        <begin position="154"/>
        <end position="170"/>
    </location>
</feature>
<sequence length="283" mass="32276">MSSKNSLSPSTPVHDETEIRQEEMMNHHRSSASPPSHSISIRIITFGLLHGKISKSSYQLIYNLQDLPNPLTAQARKKMTGLNKPLRKDFFANELVQTFFDNSHKEIVSELKKFHASCLQMQNNQQSIEDSVNELVQSNLKGIIDINKDEETSVVENPSSLQQESSSNTETKPEKNAEDNENDDDDAESEEESEEDDELEDILNEGEDEYIFTIAVYCHKGKHRSVSFAEELKEQLASDPDLRNLISQINVTHRDVHKSNSNKSSNDKNTRRNQKSSFSYFNE</sequence>
<proteinExistence type="predicted"/>
<comment type="caution">
    <text evidence="3">The sequence shown here is derived from an EMBL/GenBank/DDBJ whole genome shotgun (WGS) entry which is preliminary data.</text>
</comment>
<reference evidence="3 4" key="1">
    <citation type="journal article" date="2018" name="BMC Genomics">
        <title>The genome of Naegleria lovaniensis, the basis for a comparative approach to unravel pathogenicity factors of the human pathogenic amoeba N. fowleri.</title>
        <authorList>
            <person name="Liechti N."/>
            <person name="Schurch N."/>
            <person name="Bruggmann R."/>
            <person name="Wittwer M."/>
        </authorList>
    </citation>
    <scope>NUCLEOTIDE SEQUENCE [LARGE SCALE GENOMIC DNA]</scope>
    <source>
        <strain evidence="3 4">ATCC 30569</strain>
    </source>
</reference>
<protein>
    <recommendedName>
        <fullName evidence="2">RapZ C-terminal domain-containing protein</fullName>
    </recommendedName>
</protein>
<dbReference type="InterPro" id="IPR005337">
    <property type="entry name" value="RapZ-like"/>
</dbReference>
<keyword evidence="4" id="KW-1185">Reference proteome</keyword>